<evidence type="ECO:0000313" key="2">
    <source>
        <dbReference type="EMBL" id="KIY47796.1"/>
    </source>
</evidence>
<evidence type="ECO:0000256" key="1">
    <source>
        <dbReference type="SAM" id="MobiDB-lite"/>
    </source>
</evidence>
<proteinExistence type="predicted"/>
<feature type="compositionally biased region" description="Polar residues" evidence="1">
    <location>
        <begin position="296"/>
        <end position="311"/>
    </location>
</feature>
<accession>A0A0D7ACZ3</accession>
<feature type="compositionally biased region" description="Polar residues" evidence="1">
    <location>
        <begin position="216"/>
        <end position="231"/>
    </location>
</feature>
<protein>
    <submittedName>
        <fullName evidence="2">Uncharacterized protein</fullName>
    </submittedName>
</protein>
<sequence length="349" mass="37996">MSSPASMFPPTLKSDMDLMRGLFGATNQTPDSFLAREDPDYNFDASFNDRNLYAPIRNPLNLGVDYAAPYNYLYETNTLHQGHDGMDIDDTHTAMSYSQPVNRTAGSTVPAFIPRHVEATPGNHVIEIKARPAIYDPLPAAAVSILRAAEASEVQFINPPAKTGMWNDRAAESGILSIYPFTKAELQELEFRGFRLEVDKKGVVRAVPIKPPEASGQDSVTSLVPPTTSVPIASPKRARRPPVADTMTTPPRRSLRLVAKASCAEVPSPMGAGVVPATRIPLESVSMATPKKRTRNLSSSKRVDKSSTATSAPLLEHEPPVMPKRLRVATELLVSLGQPVNRFTSIRTL</sequence>
<dbReference type="EMBL" id="KN881928">
    <property type="protein sequence ID" value="KIY47796.1"/>
    <property type="molecule type" value="Genomic_DNA"/>
</dbReference>
<organism evidence="2 3">
    <name type="scientific">Fistulina hepatica ATCC 64428</name>
    <dbReference type="NCBI Taxonomy" id="1128425"/>
    <lineage>
        <taxon>Eukaryota</taxon>
        <taxon>Fungi</taxon>
        <taxon>Dikarya</taxon>
        <taxon>Basidiomycota</taxon>
        <taxon>Agaricomycotina</taxon>
        <taxon>Agaricomycetes</taxon>
        <taxon>Agaricomycetidae</taxon>
        <taxon>Agaricales</taxon>
        <taxon>Fistulinaceae</taxon>
        <taxon>Fistulina</taxon>
    </lineage>
</organism>
<name>A0A0D7ACZ3_9AGAR</name>
<dbReference type="Proteomes" id="UP000054144">
    <property type="component" value="Unassembled WGS sequence"/>
</dbReference>
<reference evidence="2 3" key="1">
    <citation type="journal article" date="2015" name="Fungal Genet. Biol.">
        <title>Evolution of novel wood decay mechanisms in Agaricales revealed by the genome sequences of Fistulina hepatica and Cylindrobasidium torrendii.</title>
        <authorList>
            <person name="Floudas D."/>
            <person name="Held B.W."/>
            <person name="Riley R."/>
            <person name="Nagy L.G."/>
            <person name="Koehler G."/>
            <person name="Ransdell A.S."/>
            <person name="Younus H."/>
            <person name="Chow J."/>
            <person name="Chiniquy J."/>
            <person name="Lipzen A."/>
            <person name="Tritt A."/>
            <person name="Sun H."/>
            <person name="Haridas S."/>
            <person name="LaButti K."/>
            <person name="Ohm R.A."/>
            <person name="Kues U."/>
            <person name="Blanchette R.A."/>
            <person name="Grigoriev I.V."/>
            <person name="Minto R.E."/>
            <person name="Hibbett D.S."/>
        </authorList>
    </citation>
    <scope>NUCLEOTIDE SEQUENCE [LARGE SCALE GENOMIC DNA]</scope>
    <source>
        <strain evidence="2 3">ATCC 64428</strain>
    </source>
</reference>
<keyword evidence="3" id="KW-1185">Reference proteome</keyword>
<feature type="region of interest" description="Disordered" evidence="1">
    <location>
        <begin position="288"/>
        <end position="316"/>
    </location>
</feature>
<evidence type="ECO:0000313" key="3">
    <source>
        <dbReference type="Proteomes" id="UP000054144"/>
    </source>
</evidence>
<dbReference type="AlphaFoldDB" id="A0A0D7ACZ3"/>
<feature type="region of interest" description="Disordered" evidence="1">
    <location>
        <begin position="214"/>
        <end position="249"/>
    </location>
</feature>
<gene>
    <name evidence="2" type="ORF">FISHEDRAFT_74325</name>
</gene>